<dbReference type="PROSITE" id="PS50235">
    <property type="entry name" value="USP_3"/>
    <property type="match status" value="1"/>
</dbReference>
<evidence type="ECO:0000256" key="2">
    <source>
        <dbReference type="ARBA" id="ARBA00004604"/>
    </source>
</evidence>
<organism evidence="16 17">
    <name type="scientific">Euroglyphus maynei</name>
    <name type="common">Mayne's house dust mite</name>
    <dbReference type="NCBI Taxonomy" id="6958"/>
    <lineage>
        <taxon>Eukaryota</taxon>
        <taxon>Metazoa</taxon>
        <taxon>Ecdysozoa</taxon>
        <taxon>Arthropoda</taxon>
        <taxon>Chelicerata</taxon>
        <taxon>Arachnida</taxon>
        <taxon>Acari</taxon>
        <taxon>Acariformes</taxon>
        <taxon>Sarcoptiformes</taxon>
        <taxon>Astigmata</taxon>
        <taxon>Psoroptidia</taxon>
        <taxon>Analgoidea</taxon>
        <taxon>Pyroglyphidae</taxon>
        <taxon>Pyroglyphinae</taxon>
        <taxon>Euroglyphus</taxon>
    </lineage>
</organism>
<evidence type="ECO:0000256" key="3">
    <source>
        <dbReference type="ARBA" id="ARBA00009085"/>
    </source>
</evidence>
<dbReference type="EMBL" id="MUJZ01021863">
    <property type="protein sequence ID" value="OTF79690.1"/>
    <property type="molecule type" value="Genomic_DNA"/>
</dbReference>
<dbReference type="GO" id="GO:0005829">
    <property type="term" value="C:cytosol"/>
    <property type="evidence" value="ECO:0007669"/>
    <property type="project" value="TreeGrafter"/>
</dbReference>
<dbReference type="GO" id="GO:0016579">
    <property type="term" value="P:protein deubiquitination"/>
    <property type="evidence" value="ECO:0007669"/>
    <property type="project" value="InterPro"/>
</dbReference>
<evidence type="ECO:0000256" key="9">
    <source>
        <dbReference type="ARBA" id="ARBA00039432"/>
    </source>
</evidence>
<feature type="compositionally biased region" description="Polar residues" evidence="14">
    <location>
        <begin position="15"/>
        <end position="61"/>
    </location>
</feature>
<dbReference type="Gene3D" id="3.90.70.10">
    <property type="entry name" value="Cysteine proteinases"/>
    <property type="match status" value="1"/>
</dbReference>
<evidence type="ECO:0000259" key="15">
    <source>
        <dbReference type="PROSITE" id="PS50235"/>
    </source>
</evidence>
<dbReference type="InterPro" id="IPR038765">
    <property type="entry name" value="Papain-like_cys_pep_sf"/>
</dbReference>
<dbReference type="OrthoDB" id="6502914at2759"/>
<comment type="catalytic activity">
    <reaction evidence="1">
        <text>Thiol-dependent hydrolysis of ester, thioester, amide, peptide and isopeptide bonds formed by the C-terminal Gly of ubiquitin (a 76-residue protein attached to proteins as an intracellular targeting signal).</text>
        <dbReference type="EC" id="3.4.19.12"/>
    </reaction>
</comment>
<comment type="caution">
    <text evidence="16">The sequence shown here is derived from an EMBL/GenBank/DDBJ whole genome shotgun (WGS) entry which is preliminary data.</text>
</comment>
<evidence type="ECO:0000256" key="10">
    <source>
        <dbReference type="ARBA" id="ARBA00041300"/>
    </source>
</evidence>
<dbReference type="GO" id="GO:0004843">
    <property type="term" value="F:cysteine-type deubiquitinase activity"/>
    <property type="evidence" value="ECO:0007669"/>
    <property type="project" value="UniProtKB-EC"/>
</dbReference>
<evidence type="ECO:0000256" key="7">
    <source>
        <dbReference type="ARBA" id="ARBA00022801"/>
    </source>
</evidence>
<evidence type="ECO:0000256" key="13">
    <source>
        <dbReference type="ARBA" id="ARBA00043009"/>
    </source>
</evidence>
<dbReference type="InterPro" id="IPR001394">
    <property type="entry name" value="Peptidase_C19_UCH"/>
</dbReference>
<name>A0A1Y3BFJ4_EURMA</name>
<accession>A0A1Y3BFJ4</accession>
<dbReference type="CDD" id="cd02257">
    <property type="entry name" value="Peptidase_C19"/>
    <property type="match status" value="1"/>
</dbReference>
<evidence type="ECO:0000256" key="5">
    <source>
        <dbReference type="ARBA" id="ARBA00022670"/>
    </source>
</evidence>
<feature type="region of interest" description="Disordered" evidence="14">
    <location>
        <begin position="1"/>
        <end position="61"/>
    </location>
</feature>
<dbReference type="Pfam" id="PF00443">
    <property type="entry name" value="UCH"/>
    <property type="match status" value="1"/>
</dbReference>
<keyword evidence="6" id="KW-0833">Ubl conjugation pathway</keyword>
<dbReference type="EC" id="3.4.19.12" evidence="4"/>
<comment type="similarity">
    <text evidence="3">Belongs to the peptidase C19 family.</text>
</comment>
<feature type="non-terminal residue" evidence="16">
    <location>
        <position position="1"/>
    </location>
</feature>
<evidence type="ECO:0000256" key="6">
    <source>
        <dbReference type="ARBA" id="ARBA00022786"/>
    </source>
</evidence>
<dbReference type="PANTHER" id="PTHR24006">
    <property type="entry name" value="UBIQUITIN CARBOXYL-TERMINAL HYDROLASE"/>
    <property type="match status" value="1"/>
</dbReference>
<dbReference type="GO" id="GO:0005730">
    <property type="term" value="C:nucleolus"/>
    <property type="evidence" value="ECO:0007669"/>
    <property type="project" value="UniProtKB-SubCell"/>
</dbReference>
<feature type="domain" description="USP" evidence="15">
    <location>
        <begin position="1"/>
        <end position="136"/>
    </location>
</feature>
<protein>
    <recommendedName>
        <fullName evidence="9">Ubiquitin carboxyl-terminal hydrolase 36</fullName>
        <ecNumber evidence="4">3.4.19.12</ecNumber>
    </recommendedName>
    <alternativeName>
        <fullName evidence="12">Deubiquitinating enzyme 36</fullName>
    </alternativeName>
    <alternativeName>
        <fullName evidence="11">Protein scrawny</fullName>
    </alternativeName>
    <alternativeName>
        <fullName evidence="10">Ubiquitin thioesterase 36</fullName>
    </alternativeName>
    <alternativeName>
        <fullName evidence="13">Ubiquitin-specific-processing protease 36</fullName>
    </alternativeName>
</protein>
<proteinExistence type="inferred from homology"/>
<evidence type="ECO:0000256" key="1">
    <source>
        <dbReference type="ARBA" id="ARBA00000707"/>
    </source>
</evidence>
<evidence type="ECO:0000256" key="12">
    <source>
        <dbReference type="ARBA" id="ARBA00042420"/>
    </source>
</evidence>
<dbReference type="InterPro" id="IPR050164">
    <property type="entry name" value="Peptidase_C19"/>
</dbReference>
<gene>
    <name evidence="16" type="ORF">BLA29_002500</name>
</gene>
<comment type="subcellular location">
    <subcellularLocation>
        <location evidence="2">Nucleus</location>
        <location evidence="2">Nucleolus</location>
    </subcellularLocation>
</comment>
<evidence type="ECO:0000256" key="4">
    <source>
        <dbReference type="ARBA" id="ARBA00012759"/>
    </source>
</evidence>
<dbReference type="PROSITE" id="PS00973">
    <property type="entry name" value="USP_2"/>
    <property type="match status" value="1"/>
</dbReference>
<feature type="compositionally biased region" description="Basic and acidic residues" evidence="14">
    <location>
        <begin position="1"/>
        <end position="12"/>
    </location>
</feature>
<dbReference type="InterPro" id="IPR028889">
    <property type="entry name" value="USP"/>
</dbReference>
<evidence type="ECO:0000313" key="16">
    <source>
        <dbReference type="EMBL" id="OTF79690.1"/>
    </source>
</evidence>
<evidence type="ECO:0000256" key="14">
    <source>
        <dbReference type="SAM" id="MobiDB-lite"/>
    </source>
</evidence>
<dbReference type="InterPro" id="IPR018200">
    <property type="entry name" value="USP_CS"/>
</dbReference>
<keyword evidence="17" id="KW-1185">Reference proteome</keyword>
<reference evidence="16 17" key="1">
    <citation type="submission" date="2017-03" db="EMBL/GenBank/DDBJ databases">
        <title>Genome Survey of Euroglyphus maynei.</title>
        <authorList>
            <person name="Arlian L.G."/>
            <person name="Morgan M.S."/>
            <person name="Rider S.D."/>
        </authorList>
    </citation>
    <scope>NUCLEOTIDE SEQUENCE [LARGE SCALE GENOMIC DNA]</scope>
    <source>
        <strain evidence="16">Arlian Lab</strain>
        <tissue evidence="16">Whole body</tissue>
    </source>
</reference>
<dbReference type="SUPFAM" id="SSF54001">
    <property type="entry name" value="Cysteine proteinases"/>
    <property type="match status" value="1"/>
</dbReference>
<keyword evidence="7 16" id="KW-0378">Hydrolase</keyword>
<dbReference type="AlphaFoldDB" id="A0A1Y3BFJ4"/>
<keyword evidence="8" id="KW-0788">Thiol protease</keyword>
<evidence type="ECO:0000256" key="8">
    <source>
        <dbReference type="ARBA" id="ARBA00022807"/>
    </source>
</evidence>
<dbReference type="Proteomes" id="UP000194236">
    <property type="component" value="Unassembled WGS sequence"/>
</dbReference>
<dbReference type="PANTHER" id="PTHR24006:SF758">
    <property type="entry name" value="UBIQUITIN CARBOXYL-TERMINAL HYDROLASE 36"/>
    <property type="match status" value="1"/>
</dbReference>
<dbReference type="GO" id="GO:0006508">
    <property type="term" value="P:proteolysis"/>
    <property type="evidence" value="ECO:0007669"/>
    <property type="project" value="UniProtKB-KW"/>
</dbReference>
<evidence type="ECO:0000256" key="11">
    <source>
        <dbReference type="ARBA" id="ARBA00042154"/>
    </source>
</evidence>
<evidence type="ECO:0000313" key="17">
    <source>
        <dbReference type="Proteomes" id="UP000194236"/>
    </source>
</evidence>
<sequence>EKNSSVARRLEFDETTNSGSTFSHPHTNTNVRSIGSNTDENSGTLSFSSKNLNRQANNETNTNVQVMTNECERYQLVSVICHQGPSITCGHYTCYVYNFNYQKWYHCDDSIITEVPFSQLEKNSLTTGYCYFYARTDHNHHS</sequence>
<keyword evidence="5" id="KW-0645">Protease</keyword>